<organism evidence="1">
    <name type="scientific">marine sediment metagenome</name>
    <dbReference type="NCBI Taxonomy" id="412755"/>
    <lineage>
        <taxon>unclassified sequences</taxon>
        <taxon>metagenomes</taxon>
        <taxon>ecological metagenomes</taxon>
    </lineage>
</organism>
<gene>
    <name evidence="1" type="ORF">S06H3_13046</name>
</gene>
<dbReference type="AlphaFoldDB" id="X1KYW5"/>
<dbReference type="EMBL" id="BARV01006367">
    <property type="protein sequence ID" value="GAI11898.1"/>
    <property type="molecule type" value="Genomic_DNA"/>
</dbReference>
<comment type="caution">
    <text evidence="1">The sequence shown here is derived from an EMBL/GenBank/DDBJ whole genome shotgun (WGS) entry which is preliminary data.</text>
</comment>
<reference evidence="1" key="1">
    <citation type="journal article" date="2014" name="Front. Microbiol.">
        <title>High frequency of phylogenetically diverse reductive dehalogenase-homologous genes in deep subseafloor sedimentary metagenomes.</title>
        <authorList>
            <person name="Kawai M."/>
            <person name="Futagami T."/>
            <person name="Toyoda A."/>
            <person name="Takaki Y."/>
            <person name="Nishi S."/>
            <person name="Hori S."/>
            <person name="Arai W."/>
            <person name="Tsubouchi T."/>
            <person name="Morono Y."/>
            <person name="Uchiyama I."/>
            <person name="Ito T."/>
            <person name="Fujiyama A."/>
            <person name="Inagaki F."/>
            <person name="Takami H."/>
        </authorList>
    </citation>
    <scope>NUCLEOTIDE SEQUENCE</scope>
    <source>
        <strain evidence="1">Expedition CK06-06</strain>
    </source>
</reference>
<evidence type="ECO:0000313" key="1">
    <source>
        <dbReference type="EMBL" id="GAI11898.1"/>
    </source>
</evidence>
<protein>
    <submittedName>
        <fullName evidence="1">Uncharacterized protein</fullName>
    </submittedName>
</protein>
<accession>X1KYW5</accession>
<sequence>MQGIPGDIQSRLHKRLGKGGMGMNGGAYLLGGCIQLHCQGGLWYQVCGMGANDVDAQNLPVFCLGDELYGTCPLPEDGGQAVGSEGKSAYSYLV</sequence>
<proteinExistence type="predicted"/>
<name>X1KYW5_9ZZZZ</name>